<dbReference type="PANTHER" id="PTHR34039">
    <property type="entry name" value="UPF0102 PROTEIN YRAN"/>
    <property type="match status" value="1"/>
</dbReference>
<dbReference type="InterPro" id="IPR003509">
    <property type="entry name" value="UPF0102_YraN-like"/>
</dbReference>
<dbReference type="Pfam" id="PF02021">
    <property type="entry name" value="UPF0102"/>
    <property type="match status" value="1"/>
</dbReference>
<dbReference type="InterPro" id="IPR011335">
    <property type="entry name" value="Restrct_endonuc-II-like"/>
</dbReference>
<reference evidence="2 3" key="1">
    <citation type="submission" date="2015-10" db="EMBL/GenBank/DDBJ databases">
        <title>Metagenome-Assembled Genomes uncover a global brackish microbiome.</title>
        <authorList>
            <person name="Hugerth L.W."/>
            <person name="Larsson J."/>
            <person name="Alneberg J."/>
            <person name="Lindh M.V."/>
            <person name="Legrand C."/>
            <person name="Pinhassi J."/>
            <person name="Andersson A.F."/>
        </authorList>
    </citation>
    <scope>NUCLEOTIDE SEQUENCE [LARGE SCALE GENOMIC DNA]</scope>
    <source>
        <strain evidence="2">BACL6 MAG-120924-bin43</strain>
    </source>
</reference>
<name>A0A0R2QCW8_9ACTN</name>
<proteinExistence type="inferred from homology"/>
<evidence type="ECO:0000256" key="1">
    <source>
        <dbReference type="ARBA" id="ARBA00006738"/>
    </source>
</evidence>
<dbReference type="EMBL" id="LIBJ01000210">
    <property type="protein sequence ID" value="KRO46955.1"/>
    <property type="molecule type" value="Genomic_DNA"/>
</dbReference>
<comment type="caution">
    <text evidence="2">The sequence shown here is derived from an EMBL/GenBank/DDBJ whole genome shotgun (WGS) entry which is preliminary data.</text>
</comment>
<dbReference type="CDD" id="cd20736">
    <property type="entry name" value="PoNe_Nuclease"/>
    <property type="match status" value="1"/>
</dbReference>
<gene>
    <name evidence="2" type="ORF">ABR75_05710</name>
</gene>
<dbReference type="GO" id="GO:0003676">
    <property type="term" value="F:nucleic acid binding"/>
    <property type="evidence" value="ECO:0007669"/>
    <property type="project" value="InterPro"/>
</dbReference>
<comment type="similarity">
    <text evidence="1">Belongs to the UPF0102 family.</text>
</comment>
<evidence type="ECO:0000313" key="3">
    <source>
        <dbReference type="Proteomes" id="UP000051017"/>
    </source>
</evidence>
<organism evidence="2 3">
    <name type="scientific">Acidimicrobiia bacterium BACL6 MAG-120924-bin43</name>
    <dbReference type="NCBI Taxonomy" id="1655583"/>
    <lineage>
        <taxon>Bacteria</taxon>
        <taxon>Bacillati</taxon>
        <taxon>Actinomycetota</taxon>
        <taxon>Acidimicrobiia</taxon>
        <taxon>acIV cluster</taxon>
    </lineage>
</organism>
<sequence length="109" mass="12209">MSRWYEQHGYVIVARNWRSKRGELDVVARKDGVLVVCEVKARASNAFGTPAEAVTPAKQLKVRRATADFRASMRESNDPIASLVNVVRAVRFDVACVLGTQLEMLEDIF</sequence>
<dbReference type="InterPro" id="IPR011856">
    <property type="entry name" value="tRNA_endonuc-like_dom_sf"/>
</dbReference>
<dbReference type="SUPFAM" id="SSF52980">
    <property type="entry name" value="Restriction endonuclease-like"/>
    <property type="match status" value="1"/>
</dbReference>
<dbReference type="PANTHER" id="PTHR34039:SF1">
    <property type="entry name" value="UPF0102 PROTEIN YRAN"/>
    <property type="match status" value="1"/>
</dbReference>
<dbReference type="Proteomes" id="UP000051017">
    <property type="component" value="Unassembled WGS sequence"/>
</dbReference>
<evidence type="ECO:0000313" key="2">
    <source>
        <dbReference type="EMBL" id="KRO46955.1"/>
    </source>
</evidence>
<dbReference type="Gene3D" id="3.40.1350.10">
    <property type="match status" value="1"/>
</dbReference>
<dbReference type="AlphaFoldDB" id="A0A0R2QCW8"/>
<protein>
    <submittedName>
        <fullName evidence="2">Uncharacterized protein</fullName>
    </submittedName>
</protein>
<accession>A0A0R2QCW8</accession>